<dbReference type="SUPFAM" id="SSF55083">
    <property type="entry name" value="6-hydroxymethyl-7,8-dihydropterin pyrophosphokinase, HPPK"/>
    <property type="match status" value="1"/>
</dbReference>
<comment type="function">
    <text evidence="10">Catalyzes the transfer of pyrophosphate from adenosine triphosphate (ATP) to 6-hydroxymethyl-7,8-dihydropterin, an enzymatic step in folate biosynthesis pathway.</text>
</comment>
<sequence>MRAHLGLGGNVGDPRGAMAAALRAIDALTNCEVVAVSRLFATPPWGKTDQPDFLNACAAIETELSPRQLLDLCLKTERDFKRVRAERWGPRTLDIDVLDFGGETYRDEALTLPHPRIAERAFVLVPLADIAPDLVVDERRVAELVDTLDAKVIAPMTEDGAWWR</sequence>
<evidence type="ECO:0000313" key="15">
    <source>
        <dbReference type="Proteomes" id="UP001164020"/>
    </source>
</evidence>
<organism evidence="14 15">
    <name type="scientific">Jiella pelagia</name>
    <dbReference type="NCBI Taxonomy" id="2986949"/>
    <lineage>
        <taxon>Bacteria</taxon>
        <taxon>Pseudomonadati</taxon>
        <taxon>Pseudomonadota</taxon>
        <taxon>Alphaproteobacteria</taxon>
        <taxon>Hyphomicrobiales</taxon>
        <taxon>Aurantimonadaceae</taxon>
        <taxon>Jiella</taxon>
    </lineage>
</organism>
<evidence type="ECO:0000256" key="1">
    <source>
        <dbReference type="ARBA" id="ARBA00005051"/>
    </source>
</evidence>
<evidence type="ECO:0000256" key="8">
    <source>
        <dbReference type="ARBA" id="ARBA00022840"/>
    </source>
</evidence>
<protein>
    <recommendedName>
        <fullName evidence="4">2-amino-4-hydroxy-6-hydroxymethyldihydropteridine pyrophosphokinase</fullName>
        <ecNumber evidence="3">2.7.6.3</ecNumber>
    </recommendedName>
    <alternativeName>
        <fullName evidence="11">6-hydroxymethyl-7,8-dihydropterin pyrophosphokinase</fullName>
    </alternativeName>
    <alternativeName>
        <fullName evidence="12">7,8-dihydro-6-hydroxymethylpterin-pyrophosphokinase</fullName>
    </alternativeName>
</protein>
<evidence type="ECO:0000256" key="3">
    <source>
        <dbReference type="ARBA" id="ARBA00013253"/>
    </source>
</evidence>
<dbReference type="PANTHER" id="PTHR43071">
    <property type="entry name" value="2-AMINO-4-HYDROXY-6-HYDROXYMETHYLDIHYDROPTERIDINE PYROPHOSPHOKINASE"/>
    <property type="match status" value="1"/>
</dbReference>
<gene>
    <name evidence="14" type="primary">folK</name>
    <name evidence="14" type="ORF">OH818_25440</name>
</gene>
<dbReference type="GO" id="GO:0003848">
    <property type="term" value="F:2-amino-4-hydroxy-6-hydroxymethyldihydropteridine diphosphokinase activity"/>
    <property type="evidence" value="ECO:0007669"/>
    <property type="project" value="UniProtKB-EC"/>
</dbReference>
<evidence type="ECO:0000256" key="9">
    <source>
        <dbReference type="ARBA" id="ARBA00022909"/>
    </source>
</evidence>
<keyword evidence="6" id="KW-0547">Nucleotide-binding</keyword>
<dbReference type="NCBIfam" id="TIGR01498">
    <property type="entry name" value="folK"/>
    <property type="match status" value="1"/>
</dbReference>
<evidence type="ECO:0000256" key="4">
    <source>
        <dbReference type="ARBA" id="ARBA00016218"/>
    </source>
</evidence>
<keyword evidence="5 14" id="KW-0808">Transferase</keyword>
<keyword evidence="8" id="KW-0067">ATP-binding</keyword>
<evidence type="ECO:0000313" key="14">
    <source>
        <dbReference type="EMBL" id="WAP71338.1"/>
    </source>
</evidence>
<evidence type="ECO:0000256" key="6">
    <source>
        <dbReference type="ARBA" id="ARBA00022741"/>
    </source>
</evidence>
<keyword evidence="9" id="KW-0289">Folate biosynthesis</keyword>
<dbReference type="InterPro" id="IPR000550">
    <property type="entry name" value="Hppk"/>
</dbReference>
<dbReference type="EMBL" id="CP114029">
    <property type="protein sequence ID" value="WAP71338.1"/>
    <property type="molecule type" value="Genomic_DNA"/>
</dbReference>
<dbReference type="PROSITE" id="PS00794">
    <property type="entry name" value="HPPK"/>
    <property type="match status" value="1"/>
</dbReference>
<evidence type="ECO:0000256" key="12">
    <source>
        <dbReference type="ARBA" id="ARBA00033413"/>
    </source>
</evidence>
<feature type="domain" description="7,8-dihydro-6-hydroxymethylpterin-pyrophosphokinase" evidence="13">
    <location>
        <begin position="87"/>
        <end position="98"/>
    </location>
</feature>
<comment type="similarity">
    <text evidence="2">Belongs to the HPPK family.</text>
</comment>
<dbReference type="EC" id="2.7.6.3" evidence="3"/>
<evidence type="ECO:0000256" key="2">
    <source>
        <dbReference type="ARBA" id="ARBA00005810"/>
    </source>
</evidence>
<keyword evidence="15" id="KW-1185">Reference proteome</keyword>
<dbReference type="InterPro" id="IPR035907">
    <property type="entry name" value="Hppk_sf"/>
</dbReference>
<evidence type="ECO:0000256" key="7">
    <source>
        <dbReference type="ARBA" id="ARBA00022777"/>
    </source>
</evidence>
<evidence type="ECO:0000256" key="11">
    <source>
        <dbReference type="ARBA" id="ARBA00029766"/>
    </source>
</evidence>
<accession>A0ABY7C968</accession>
<name>A0ABY7C968_9HYPH</name>
<dbReference type="PANTHER" id="PTHR43071:SF1">
    <property type="entry name" value="2-AMINO-4-HYDROXY-6-HYDROXYMETHYLDIHYDROPTERIDINE PYROPHOSPHOKINASE"/>
    <property type="match status" value="1"/>
</dbReference>
<dbReference type="Pfam" id="PF01288">
    <property type="entry name" value="HPPK"/>
    <property type="match status" value="1"/>
</dbReference>
<dbReference type="Gene3D" id="3.30.70.560">
    <property type="entry name" value="7,8-Dihydro-6-hydroxymethylpterin-pyrophosphokinase HPPK"/>
    <property type="match status" value="1"/>
</dbReference>
<reference evidence="14" key="1">
    <citation type="submission" date="2022-12" db="EMBL/GenBank/DDBJ databases">
        <title>Jiella pelagia sp. nov., isolated from phosphonate enriched culture of Northwest Pacific surface seawater.</title>
        <authorList>
            <person name="Shin D.Y."/>
            <person name="Hwang C.Y."/>
        </authorList>
    </citation>
    <scope>NUCLEOTIDE SEQUENCE</scope>
    <source>
        <strain evidence="14">HL-NP1</strain>
    </source>
</reference>
<evidence type="ECO:0000256" key="10">
    <source>
        <dbReference type="ARBA" id="ARBA00029409"/>
    </source>
</evidence>
<keyword evidence="7" id="KW-0418">Kinase</keyword>
<proteinExistence type="inferred from homology"/>
<dbReference type="CDD" id="cd00483">
    <property type="entry name" value="HPPK"/>
    <property type="match status" value="1"/>
</dbReference>
<evidence type="ECO:0000256" key="5">
    <source>
        <dbReference type="ARBA" id="ARBA00022679"/>
    </source>
</evidence>
<comment type="pathway">
    <text evidence="1">Cofactor biosynthesis; tetrahydrofolate biosynthesis; 2-amino-4-hydroxy-6-hydroxymethyl-7,8-dihydropteridine diphosphate from 7,8-dihydroneopterin triphosphate: step 4/4.</text>
</comment>
<dbReference type="Proteomes" id="UP001164020">
    <property type="component" value="Chromosome"/>
</dbReference>
<evidence type="ECO:0000259" key="13">
    <source>
        <dbReference type="PROSITE" id="PS00794"/>
    </source>
</evidence>